<accession>A0A431TNQ3</accession>
<organism evidence="4 5">
    <name type="scientific">Variovorax gossypii</name>
    <dbReference type="NCBI Taxonomy" id="1679495"/>
    <lineage>
        <taxon>Bacteria</taxon>
        <taxon>Pseudomonadati</taxon>
        <taxon>Pseudomonadota</taxon>
        <taxon>Betaproteobacteria</taxon>
        <taxon>Burkholderiales</taxon>
        <taxon>Comamonadaceae</taxon>
        <taxon>Variovorax</taxon>
    </lineage>
</organism>
<dbReference type="InterPro" id="IPR036188">
    <property type="entry name" value="FAD/NAD-bd_sf"/>
</dbReference>
<keyword evidence="5" id="KW-1185">Reference proteome</keyword>
<dbReference type="InterPro" id="IPR006076">
    <property type="entry name" value="FAD-dep_OxRdtase"/>
</dbReference>
<dbReference type="Gene3D" id="3.50.50.60">
    <property type="entry name" value="FAD/NAD(P)-binding domain"/>
    <property type="match status" value="2"/>
</dbReference>
<dbReference type="GO" id="GO:0055130">
    <property type="term" value="P:D-alanine catabolic process"/>
    <property type="evidence" value="ECO:0007669"/>
    <property type="project" value="TreeGrafter"/>
</dbReference>
<evidence type="ECO:0000256" key="2">
    <source>
        <dbReference type="ARBA" id="ARBA00023002"/>
    </source>
</evidence>
<protein>
    <submittedName>
        <fullName evidence="4">FAD-dependent oxidoreductase</fullName>
    </submittedName>
</protein>
<dbReference type="NCBIfam" id="NF001933">
    <property type="entry name" value="PRK00711.1"/>
    <property type="match status" value="1"/>
</dbReference>
<sequence>MAFPPRAARAYSQSLGSQSISLRKVAPMHVCVLGAGIVGLATAWQLERRGHQVTVIDRAAPGSGASGGNGAQLSYSYVQPLADPSIWKQLPKLLLSPASPLKLRPQLDPLQWRWGMEFLAACNAQTSRDTTAKLLELAASSRIEFEAMRAELSPDCDFSATGKLVLYASQASLDGARAQLELQRTMGSEQRLVTPEECVAIEPALTGYRSHMAGAVHTPSECAADCLKVCIELTKALSARGVRFMSGIDVHGFVRNGNRVAAARTGEGDVEADAFVMALGSASHRLGRALGAYLPVYPLKGYSITVEVDPAPGAAPRVNVTDSARKVVFARIGSRLRVAGMAELVGHDASIPATRIETLAAATRALFPHASRLEELHPWTGMRPATPKGLPIIGRLGSAPSNMLFNTGHGALGFTLAFGSALRIAQALDPSASAA</sequence>
<dbReference type="Proteomes" id="UP000267418">
    <property type="component" value="Unassembled WGS sequence"/>
</dbReference>
<name>A0A431TNQ3_9BURK</name>
<feature type="domain" description="FAD dependent oxidoreductase" evidence="3">
    <location>
        <begin position="29"/>
        <end position="426"/>
    </location>
</feature>
<dbReference type="EMBL" id="RXOE01000002">
    <property type="protein sequence ID" value="RTQ35404.1"/>
    <property type="molecule type" value="Genomic_DNA"/>
</dbReference>
<comment type="caution">
    <text evidence="4">The sequence shown here is derived from an EMBL/GenBank/DDBJ whole genome shotgun (WGS) entry which is preliminary data.</text>
</comment>
<evidence type="ECO:0000259" key="3">
    <source>
        <dbReference type="Pfam" id="PF01266"/>
    </source>
</evidence>
<dbReference type="PANTHER" id="PTHR13847">
    <property type="entry name" value="SARCOSINE DEHYDROGENASE-RELATED"/>
    <property type="match status" value="1"/>
</dbReference>
<keyword evidence="2" id="KW-0560">Oxidoreductase</keyword>
<dbReference type="Pfam" id="PF01266">
    <property type="entry name" value="DAO"/>
    <property type="match status" value="1"/>
</dbReference>
<dbReference type="SUPFAM" id="SSF51905">
    <property type="entry name" value="FAD/NAD(P)-binding domain"/>
    <property type="match status" value="1"/>
</dbReference>
<dbReference type="OrthoDB" id="18526at2"/>
<gene>
    <name evidence="4" type="ORF">EJP69_13610</name>
</gene>
<dbReference type="SUPFAM" id="SSF54373">
    <property type="entry name" value="FAD-linked reductases, C-terminal domain"/>
    <property type="match status" value="1"/>
</dbReference>
<evidence type="ECO:0000256" key="1">
    <source>
        <dbReference type="ARBA" id="ARBA00009410"/>
    </source>
</evidence>
<dbReference type="GO" id="GO:0005886">
    <property type="term" value="C:plasma membrane"/>
    <property type="evidence" value="ECO:0007669"/>
    <property type="project" value="TreeGrafter"/>
</dbReference>
<dbReference type="Gene3D" id="3.30.9.10">
    <property type="entry name" value="D-Amino Acid Oxidase, subunit A, domain 2"/>
    <property type="match status" value="1"/>
</dbReference>
<dbReference type="RefSeq" id="WP_126470618.1">
    <property type="nucleotide sequence ID" value="NZ_RXOE01000002.1"/>
</dbReference>
<dbReference type="AlphaFoldDB" id="A0A431TNQ3"/>
<evidence type="ECO:0000313" key="4">
    <source>
        <dbReference type="EMBL" id="RTQ35404.1"/>
    </source>
</evidence>
<dbReference type="PANTHER" id="PTHR13847:SF280">
    <property type="entry name" value="D-AMINO ACID DEHYDROGENASE"/>
    <property type="match status" value="1"/>
</dbReference>
<evidence type="ECO:0000313" key="5">
    <source>
        <dbReference type="Proteomes" id="UP000267418"/>
    </source>
</evidence>
<proteinExistence type="inferred from homology"/>
<dbReference type="GO" id="GO:0005737">
    <property type="term" value="C:cytoplasm"/>
    <property type="evidence" value="ECO:0007669"/>
    <property type="project" value="TreeGrafter"/>
</dbReference>
<dbReference type="GO" id="GO:0008718">
    <property type="term" value="F:D-amino-acid dehydrogenase activity"/>
    <property type="evidence" value="ECO:0007669"/>
    <property type="project" value="TreeGrafter"/>
</dbReference>
<comment type="similarity">
    <text evidence="1">Belongs to the DadA oxidoreductase family.</text>
</comment>
<reference evidence="4 5" key="1">
    <citation type="submission" date="2018-12" db="EMBL/GenBank/DDBJ databases">
        <title>The genome of Variovorax gossypii DSM 100435.</title>
        <authorList>
            <person name="Gao J."/>
            <person name="Sun J."/>
        </authorList>
    </citation>
    <scope>NUCLEOTIDE SEQUENCE [LARGE SCALE GENOMIC DNA]</scope>
    <source>
        <strain evidence="4 5">DSM 100435</strain>
    </source>
</reference>